<dbReference type="InterPro" id="IPR052723">
    <property type="entry name" value="Acyl-CoA_thioesterase_PaaI"/>
</dbReference>
<name>A0A7G9G9N6_9FIRM</name>
<dbReference type="Gene3D" id="3.10.129.10">
    <property type="entry name" value="Hotdog Thioesterase"/>
    <property type="match status" value="1"/>
</dbReference>
<dbReference type="InterPro" id="IPR006683">
    <property type="entry name" value="Thioestr_dom"/>
</dbReference>
<dbReference type="EMBL" id="CP060635">
    <property type="protein sequence ID" value="QNM07518.1"/>
    <property type="molecule type" value="Genomic_DNA"/>
</dbReference>
<sequence>MDFERLKEHRNHLNAFANYIGLHITQLGEGSARAEMPVTKDHLNPIGSVHGGCLATMADVVGGAAASSYGYQVTTLDGNLHYLRAGLDVTCLYGKARELKHGKRILVYEVSVEDQNGTVLAEGIFTYMSMGKKILES</sequence>
<evidence type="ECO:0000256" key="1">
    <source>
        <dbReference type="ARBA" id="ARBA00022801"/>
    </source>
</evidence>
<evidence type="ECO:0000313" key="3">
    <source>
        <dbReference type="EMBL" id="QNM07518.1"/>
    </source>
</evidence>
<dbReference type="GO" id="GO:0016289">
    <property type="term" value="F:acyl-CoA hydrolase activity"/>
    <property type="evidence" value="ECO:0007669"/>
    <property type="project" value="UniProtKB-ARBA"/>
</dbReference>
<accession>A0A7G9G9N6</accession>
<evidence type="ECO:0000313" key="4">
    <source>
        <dbReference type="Proteomes" id="UP000515860"/>
    </source>
</evidence>
<dbReference type="CDD" id="cd03443">
    <property type="entry name" value="PaaI_thioesterase"/>
    <property type="match status" value="1"/>
</dbReference>
<dbReference type="PANTHER" id="PTHR42856:SF1">
    <property type="entry name" value="ACYL-COENZYME A THIOESTERASE PAAI"/>
    <property type="match status" value="1"/>
</dbReference>
<gene>
    <name evidence="3" type="ORF">H9Q79_11325</name>
</gene>
<reference evidence="3 4" key="1">
    <citation type="submission" date="2020-08" db="EMBL/GenBank/DDBJ databases">
        <authorList>
            <person name="Liu C."/>
            <person name="Sun Q."/>
        </authorList>
    </citation>
    <scope>NUCLEOTIDE SEQUENCE [LARGE SCALE GENOMIC DNA]</scope>
    <source>
        <strain evidence="3 4">NSJ-29</strain>
    </source>
</reference>
<keyword evidence="4" id="KW-1185">Reference proteome</keyword>
<organism evidence="3 4">
    <name type="scientific">Wansuia hejianensis</name>
    <dbReference type="NCBI Taxonomy" id="2763667"/>
    <lineage>
        <taxon>Bacteria</taxon>
        <taxon>Bacillati</taxon>
        <taxon>Bacillota</taxon>
        <taxon>Clostridia</taxon>
        <taxon>Lachnospirales</taxon>
        <taxon>Lachnospiraceae</taxon>
        <taxon>Wansuia</taxon>
    </lineage>
</organism>
<dbReference type="KEGG" id="whj:H9Q79_11325"/>
<proteinExistence type="predicted"/>
<keyword evidence="1" id="KW-0378">Hydrolase</keyword>
<dbReference type="Proteomes" id="UP000515860">
    <property type="component" value="Chromosome"/>
</dbReference>
<dbReference type="RefSeq" id="WP_118642874.1">
    <property type="nucleotide sequence ID" value="NZ_CP060635.1"/>
</dbReference>
<feature type="domain" description="Thioesterase" evidence="2">
    <location>
        <begin position="47"/>
        <end position="120"/>
    </location>
</feature>
<dbReference type="PANTHER" id="PTHR42856">
    <property type="entry name" value="ACYL-COENZYME A THIOESTERASE PAAI"/>
    <property type="match status" value="1"/>
</dbReference>
<dbReference type="SUPFAM" id="SSF54637">
    <property type="entry name" value="Thioesterase/thiol ester dehydrase-isomerase"/>
    <property type="match status" value="1"/>
</dbReference>
<dbReference type="NCBIfam" id="TIGR00369">
    <property type="entry name" value="unchar_dom_1"/>
    <property type="match status" value="1"/>
</dbReference>
<dbReference type="AlphaFoldDB" id="A0A7G9G9N6"/>
<dbReference type="InterPro" id="IPR029069">
    <property type="entry name" value="HotDog_dom_sf"/>
</dbReference>
<evidence type="ECO:0000259" key="2">
    <source>
        <dbReference type="Pfam" id="PF03061"/>
    </source>
</evidence>
<dbReference type="Pfam" id="PF03061">
    <property type="entry name" value="4HBT"/>
    <property type="match status" value="1"/>
</dbReference>
<dbReference type="InterPro" id="IPR003736">
    <property type="entry name" value="PAAI_dom"/>
</dbReference>
<protein>
    <submittedName>
        <fullName evidence="3">PaaI family thioesterase</fullName>
    </submittedName>
</protein>